<dbReference type="Pfam" id="PF13458">
    <property type="entry name" value="Peripla_BP_6"/>
    <property type="match status" value="1"/>
</dbReference>
<evidence type="ECO:0000313" key="6">
    <source>
        <dbReference type="Proteomes" id="UP001523392"/>
    </source>
</evidence>
<accession>A0ABT1D3I4</accession>
<dbReference type="PANTHER" id="PTHR30483">
    <property type="entry name" value="LEUCINE-SPECIFIC-BINDING PROTEIN"/>
    <property type="match status" value="1"/>
</dbReference>
<dbReference type="InterPro" id="IPR028081">
    <property type="entry name" value="Leu-bd"/>
</dbReference>
<keyword evidence="3" id="KW-0813">Transport</keyword>
<dbReference type="Proteomes" id="UP001523392">
    <property type="component" value="Unassembled WGS sequence"/>
</dbReference>
<evidence type="ECO:0000256" key="2">
    <source>
        <dbReference type="ARBA" id="ARBA00022729"/>
    </source>
</evidence>
<dbReference type="InterPro" id="IPR028082">
    <property type="entry name" value="Peripla_BP_I"/>
</dbReference>
<keyword evidence="6" id="KW-1185">Reference proteome</keyword>
<sequence length="231" mass="24595">MLFRRRTLLGAAATTTLARRPAHAQNQTIRIGVLNDQSGLYRDDGGPTSAICARQAIEEFHAANPSLNVELIVADHQNKPDVGAGIARQWFDQGVVDAVLDVPTSSVALAVNTVCREKNKVMLNSGAATTDLTGAQCSPNTIHWTYDTYMLAKSTGSALVTAGGDSWFFITANYVFGQQLQRDTTRFVTAAGGRVVGSATYPFPETTDFSALLLQAQASRAKVLALCNSGG</sequence>
<dbReference type="PANTHER" id="PTHR30483:SF6">
    <property type="entry name" value="PERIPLASMIC BINDING PROTEIN OF ABC TRANSPORTER FOR NATURAL AMINO ACIDS"/>
    <property type="match status" value="1"/>
</dbReference>
<dbReference type="Gene3D" id="3.40.50.2300">
    <property type="match status" value="2"/>
</dbReference>
<keyword evidence="2" id="KW-0732">Signal</keyword>
<name>A0ABT1D3I4_9PROT</name>
<evidence type="ECO:0000256" key="1">
    <source>
        <dbReference type="ARBA" id="ARBA00010062"/>
    </source>
</evidence>
<organism evidence="5 6">
    <name type="scientific">Siccirubricoccus soli</name>
    <dbReference type="NCBI Taxonomy" id="2899147"/>
    <lineage>
        <taxon>Bacteria</taxon>
        <taxon>Pseudomonadati</taxon>
        <taxon>Pseudomonadota</taxon>
        <taxon>Alphaproteobacteria</taxon>
        <taxon>Acetobacterales</taxon>
        <taxon>Roseomonadaceae</taxon>
        <taxon>Siccirubricoccus</taxon>
    </lineage>
</organism>
<feature type="non-terminal residue" evidence="5">
    <location>
        <position position="231"/>
    </location>
</feature>
<dbReference type="SUPFAM" id="SSF53822">
    <property type="entry name" value="Periplasmic binding protein-like I"/>
    <property type="match status" value="1"/>
</dbReference>
<gene>
    <name evidence="5" type="ORF">JYK14_10010</name>
</gene>
<feature type="domain" description="Leucine-binding protein" evidence="4">
    <location>
        <begin position="28"/>
        <end position="230"/>
    </location>
</feature>
<protein>
    <submittedName>
        <fullName evidence="5">ABC transporter substrate-binding protein</fullName>
    </submittedName>
</protein>
<reference evidence="5 6" key="1">
    <citation type="submission" date="2021-12" db="EMBL/GenBank/DDBJ databases">
        <title>Siccirubricoccus leaddurans sp. nov., a high concentration Zn2+ tolerance bacterium.</title>
        <authorList>
            <person name="Cao Y."/>
        </authorList>
    </citation>
    <scope>NUCLEOTIDE SEQUENCE [LARGE SCALE GENOMIC DNA]</scope>
    <source>
        <strain evidence="5 6">KC 17139</strain>
    </source>
</reference>
<dbReference type="RefSeq" id="WP_252953108.1">
    <property type="nucleotide sequence ID" value="NZ_JAFIRR010000060.1"/>
</dbReference>
<proteinExistence type="inferred from homology"/>
<comment type="caution">
    <text evidence="5">The sequence shown here is derived from an EMBL/GenBank/DDBJ whole genome shotgun (WGS) entry which is preliminary data.</text>
</comment>
<comment type="similarity">
    <text evidence="1">Belongs to the leucine-binding protein family.</text>
</comment>
<keyword evidence="3" id="KW-0029">Amino-acid transport</keyword>
<evidence type="ECO:0000259" key="4">
    <source>
        <dbReference type="Pfam" id="PF13458"/>
    </source>
</evidence>
<evidence type="ECO:0000256" key="3">
    <source>
        <dbReference type="ARBA" id="ARBA00022970"/>
    </source>
</evidence>
<evidence type="ECO:0000313" key="5">
    <source>
        <dbReference type="EMBL" id="MCO6416498.1"/>
    </source>
</evidence>
<dbReference type="InterPro" id="IPR051010">
    <property type="entry name" value="BCAA_transport"/>
</dbReference>
<dbReference type="EMBL" id="JAFIRR010000060">
    <property type="protein sequence ID" value="MCO6416498.1"/>
    <property type="molecule type" value="Genomic_DNA"/>
</dbReference>